<protein>
    <submittedName>
        <fullName evidence="1">Uncharacterized protein</fullName>
    </submittedName>
</protein>
<organism evidence="1">
    <name type="scientific">marine metagenome</name>
    <dbReference type="NCBI Taxonomy" id="408172"/>
    <lineage>
        <taxon>unclassified sequences</taxon>
        <taxon>metagenomes</taxon>
        <taxon>ecological metagenomes</taxon>
    </lineage>
</organism>
<gene>
    <name evidence="1" type="ORF">METZ01_LOCUS176307</name>
    <name evidence="2" type="ORF">METZ01_LOCUS458762</name>
</gene>
<sequence length="60" mass="6761">MATWIVVGCGTSTGGCYGHWVKGPGHHRGTRTLLKDAHLPYYQCVDENNKGNNLKERRYL</sequence>
<evidence type="ECO:0000313" key="1">
    <source>
        <dbReference type="EMBL" id="SVB23453.1"/>
    </source>
</evidence>
<accession>A0A382CDS8</accession>
<name>A0A382CDS8_9ZZZZ</name>
<dbReference type="AlphaFoldDB" id="A0A382CDS8"/>
<dbReference type="EMBL" id="UINC01033726">
    <property type="protein sequence ID" value="SVB23453.1"/>
    <property type="molecule type" value="Genomic_DNA"/>
</dbReference>
<evidence type="ECO:0000313" key="2">
    <source>
        <dbReference type="EMBL" id="SVE05908.1"/>
    </source>
</evidence>
<reference evidence="1" key="1">
    <citation type="submission" date="2018-05" db="EMBL/GenBank/DDBJ databases">
        <authorList>
            <person name="Lanie J.A."/>
            <person name="Ng W.-L."/>
            <person name="Kazmierczak K.M."/>
            <person name="Andrzejewski T.M."/>
            <person name="Davidsen T.M."/>
            <person name="Wayne K.J."/>
            <person name="Tettelin H."/>
            <person name="Glass J.I."/>
            <person name="Rusch D."/>
            <person name="Podicherti R."/>
            <person name="Tsui H.-C.T."/>
            <person name="Winkler M.E."/>
        </authorList>
    </citation>
    <scope>NUCLEOTIDE SEQUENCE</scope>
</reference>
<proteinExistence type="predicted"/>
<dbReference type="EMBL" id="UINC01191320">
    <property type="protein sequence ID" value="SVE05908.1"/>
    <property type="molecule type" value="Genomic_DNA"/>
</dbReference>